<dbReference type="SMART" id="SM00891">
    <property type="entry name" value="ERCC4"/>
    <property type="match status" value="1"/>
</dbReference>
<dbReference type="PROSITE" id="PS51192">
    <property type="entry name" value="HELICASE_ATP_BIND_1"/>
    <property type="match status" value="1"/>
</dbReference>
<dbReference type="CDD" id="cd20075">
    <property type="entry name" value="XPF_nuclease_XPF_arch"/>
    <property type="match status" value="1"/>
</dbReference>
<dbReference type="Gene3D" id="1.20.1320.20">
    <property type="entry name" value="hef helicase domain"/>
    <property type="match status" value="1"/>
</dbReference>
<dbReference type="Pfam" id="PF14520">
    <property type="entry name" value="HHH_5"/>
    <property type="match status" value="1"/>
</dbReference>
<dbReference type="Proteomes" id="UP000248557">
    <property type="component" value="Unassembled WGS sequence"/>
</dbReference>
<dbReference type="GO" id="GO:0016787">
    <property type="term" value="F:hydrolase activity"/>
    <property type="evidence" value="ECO:0007669"/>
    <property type="project" value="UniProtKB-KW"/>
</dbReference>
<dbReference type="SUPFAM" id="SSF52540">
    <property type="entry name" value="P-loop containing nucleoside triphosphate hydrolases"/>
    <property type="match status" value="1"/>
</dbReference>
<dbReference type="InterPro" id="IPR011545">
    <property type="entry name" value="DEAD/DEAH_box_helicase_dom"/>
</dbReference>
<feature type="domain" description="Helicase ATP-binding" evidence="5">
    <location>
        <begin position="25"/>
        <end position="190"/>
    </location>
</feature>
<proteinExistence type="predicted"/>
<dbReference type="Pfam" id="PF00271">
    <property type="entry name" value="Helicase_C"/>
    <property type="match status" value="1"/>
</dbReference>
<dbReference type="SUPFAM" id="SSF47781">
    <property type="entry name" value="RuvA domain 2-like"/>
    <property type="match status" value="1"/>
</dbReference>
<dbReference type="GeneID" id="3855633"/>
<dbReference type="RefSeq" id="WP_011405626.1">
    <property type="nucleotide sequence ID" value="NZ_LR698975.1"/>
</dbReference>
<dbReference type="EMBL" id="NGJK01000001">
    <property type="protein sequence ID" value="RAP03867.1"/>
    <property type="molecule type" value="Genomic_DNA"/>
</dbReference>
<keyword evidence="2" id="KW-0378">Hydrolase</keyword>
<dbReference type="SMART" id="SM00487">
    <property type="entry name" value="DEXDc"/>
    <property type="match status" value="1"/>
</dbReference>
<dbReference type="PROSITE" id="PS51194">
    <property type="entry name" value="HELICASE_CTER"/>
    <property type="match status" value="1"/>
</dbReference>
<gene>
    <name evidence="7" type="ORF">CA615_00035</name>
</gene>
<dbReference type="GO" id="GO:0005524">
    <property type="term" value="F:ATP binding"/>
    <property type="evidence" value="ECO:0007669"/>
    <property type="project" value="UniProtKB-KW"/>
</dbReference>
<dbReference type="InterPro" id="IPR001650">
    <property type="entry name" value="Helicase_C-like"/>
</dbReference>
<accession>A0A328Q680</accession>
<dbReference type="Gene3D" id="1.10.150.20">
    <property type="entry name" value="5' to 3' exonuclease, C-terminal subdomain"/>
    <property type="match status" value="1"/>
</dbReference>
<dbReference type="Pfam" id="PF21210">
    <property type="entry name" value="RNA_helicase_helical"/>
    <property type="match status" value="1"/>
</dbReference>
<sequence>MKNWIEHEYLNKNVIEGRLYQQNLAMSVLKKGNTMIVAPTAMGKTVIAALVSAERLKHYKNSKILILAPSKPLTLQHEHSFKKFLKASVTSLTGNDKPSDRKKLWNENQVICATPQTIESDIISKEYNFEDISLLILDECHHAVGSYSYVYLAQKYVQQAKNQLILGLTASPGWEESKIKEVSHNIYVNEIIIKSEDDADVAPYFNQVQTKWIKVKLTEELKEIKDLLSETLKIRLRTLKKLGIIDSISKPSKREILVEQKRLQQKIASSSNPKKEYFTGVSILTEVINIMHSQELLETQSIKTLNNYFNKLEKKKTKAAKSLKNDYKFNKAVLLTRRYKQQDIDHPKMKRLIELLNQIIDDDKKSKVIVFSQFRDTTKSIYENCNKNNLKALRFYGQASRENDKGLSQKKQIETINAFKNEDYNILISTSVAEEGIDIPSVDYVILYEPVPSEIRMIQRKGRTGRKHSGEMFILMTKGTLDESYYWSSQRKEKAMRNNVYNSHKKEITLENYVAKKEDVKVYDSNKNKIDTQEVSDEAEVVIYVDYREKNSNIMRELDKINCEVKVRTMGVGDYQITDDIIIERKTIDDFSKSITDKRLYQQAKELSNNCQKPLMIIEGENIYHTFLHPNAIRGALATIALDFKIPIIQTQNETDTAFMLKRIALREKDKDNKKPVSIRTQTKPVTLPEQQLFITESLPGIGPVSAKNLLRHFKNVKNIVNASKNELKDVEGIGEKTATNIIDVTQREFKE</sequence>
<dbReference type="OMA" id="IFYEPVP"/>
<feature type="domain" description="Helicase C-terminal" evidence="6">
    <location>
        <begin position="355"/>
        <end position="521"/>
    </location>
</feature>
<reference evidence="7 8" key="1">
    <citation type="submission" date="2017-05" db="EMBL/GenBank/DDBJ databases">
        <title>Host range expansion of the Methanosphaera genus to humans and monogastric animals involves recent and extensive reduction in genome content.</title>
        <authorList>
            <person name="Hoedt E.C."/>
            <person name="Volmer J.G."/>
            <person name="Parks D.H."/>
            <person name="Rosewarne C.P."/>
            <person name="Denman S.E."/>
            <person name="Mcsweeney C.S."/>
            <person name="O Cuiv P."/>
            <person name="Hugenholtz P."/>
            <person name="Tyson G.W."/>
            <person name="Morrison M."/>
        </authorList>
    </citation>
    <scope>NUCLEOTIDE SEQUENCE [LARGE SCALE GENOMIC DNA]</scope>
    <source>
        <strain evidence="7 8">PA5</strain>
    </source>
</reference>
<keyword evidence="4" id="KW-0067">ATP-binding</keyword>
<protein>
    <submittedName>
        <fullName evidence="7">Hef nuclease</fullName>
    </submittedName>
</protein>
<evidence type="ECO:0000256" key="1">
    <source>
        <dbReference type="ARBA" id="ARBA00022741"/>
    </source>
</evidence>
<dbReference type="InterPro" id="IPR027417">
    <property type="entry name" value="P-loop_NTPase"/>
</dbReference>
<dbReference type="SMART" id="SM00490">
    <property type="entry name" value="HELICc"/>
    <property type="match status" value="1"/>
</dbReference>
<dbReference type="InterPro" id="IPR014001">
    <property type="entry name" value="Helicase_ATP-bd"/>
</dbReference>
<evidence type="ECO:0000259" key="6">
    <source>
        <dbReference type="PROSITE" id="PS51194"/>
    </source>
</evidence>
<keyword evidence="1" id="KW-0547">Nucleotide-binding</keyword>
<evidence type="ECO:0000313" key="8">
    <source>
        <dbReference type="Proteomes" id="UP000248557"/>
    </source>
</evidence>
<dbReference type="PANTHER" id="PTHR14025:SF20">
    <property type="entry name" value="FANCONI ANEMIA GROUP M PROTEIN"/>
    <property type="match status" value="1"/>
</dbReference>
<dbReference type="Pfam" id="PF02732">
    <property type="entry name" value="ERCC4"/>
    <property type="match status" value="1"/>
</dbReference>
<dbReference type="InterPro" id="IPR011335">
    <property type="entry name" value="Restrct_endonuc-II-like"/>
</dbReference>
<keyword evidence="3" id="KW-0347">Helicase</keyword>
<dbReference type="GO" id="GO:0003677">
    <property type="term" value="F:DNA binding"/>
    <property type="evidence" value="ECO:0007669"/>
    <property type="project" value="InterPro"/>
</dbReference>
<dbReference type="GO" id="GO:0004386">
    <property type="term" value="F:helicase activity"/>
    <property type="evidence" value="ECO:0007669"/>
    <property type="project" value="UniProtKB-KW"/>
</dbReference>
<dbReference type="InterPro" id="IPR006166">
    <property type="entry name" value="ERCC4_domain"/>
</dbReference>
<evidence type="ECO:0000313" key="7">
    <source>
        <dbReference type="EMBL" id="RAP03867.1"/>
    </source>
</evidence>
<organism evidence="7 8">
    <name type="scientific">Methanosphaera stadtmanae</name>
    <dbReference type="NCBI Taxonomy" id="2317"/>
    <lineage>
        <taxon>Archaea</taxon>
        <taxon>Methanobacteriati</taxon>
        <taxon>Methanobacteriota</taxon>
        <taxon>Methanomada group</taxon>
        <taxon>Methanobacteria</taxon>
        <taxon>Methanobacteriales</taxon>
        <taxon>Methanobacteriaceae</taxon>
        <taxon>Methanosphaera</taxon>
    </lineage>
</organism>
<dbReference type="InterPro" id="IPR003583">
    <property type="entry name" value="Hlx-hairpin-Hlx_DNA-bd_motif"/>
</dbReference>
<dbReference type="PANTHER" id="PTHR14025">
    <property type="entry name" value="FANCONI ANEMIA GROUP M FANCM FAMILY MEMBER"/>
    <property type="match status" value="1"/>
</dbReference>
<evidence type="ECO:0000256" key="2">
    <source>
        <dbReference type="ARBA" id="ARBA00022801"/>
    </source>
</evidence>
<dbReference type="InterPro" id="IPR041755">
    <property type="entry name" value="Hef_ID"/>
</dbReference>
<dbReference type="GO" id="GO:0004518">
    <property type="term" value="F:nuclease activity"/>
    <property type="evidence" value="ECO:0007669"/>
    <property type="project" value="InterPro"/>
</dbReference>
<evidence type="ECO:0000256" key="4">
    <source>
        <dbReference type="ARBA" id="ARBA00022840"/>
    </source>
</evidence>
<dbReference type="NCBIfam" id="NF010337">
    <property type="entry name" value="PRK13766.1"/>
    <property type="match status" value="1"/>
</dbReference>
<name>A0A328Q680_9EURY</name>
<dbReference type="Pfam" id="PF00270">
    <property type="entry name" value="DEAD"/>
    <property type="match status" value="1"/>
</dbReference>
<dbReference type="SMART" id="SM00278">
    <property type="entry name" value="HhH1"/>
    <property type="match status" value="2"/>
</dbReference>
<evidence type="ECO:0000256" key="3">
    <source>
        <dbReference type="ARBA" id="ARBA00022806"/>
    </source>
</evidence>
<evidence type="ECO:0000259" key="5">
    <source>
        <dbReference type="PROSITE" id="PS51192"/>
    </source>
</evidence>
<dbReference type="Gene3D" id="3.40.50.300">
    <property type="entry name" value="P-loop containing nucleotide triphosphate hydrolases"/>
    <property type="match status" value="2"/>
</dbReference>
<dbReference type="SUPFAM" id="SSF52980">
    <property type="entry name" value="Restriction endonuclease-like"/>
    <property type="match status" value="1"/>
</dbReference>
<dbReference type="Gene3D" id="3.40.50.10130">
    <property type="match status" value="1"/>
</dbReference>
<dbReference type="InterPro" id="IPR010994">
    <property type="entry name" value="RuvA_2-like"/>
</dbReference>
<comment type="caution">
    <text evidence="7">The sequence shown here is derived from an EMBL/GenBank/DDBJ whole genome shotgun (WGS) entry which is preliminary data.</text>
</comment>
<dbReference type="GO" id="GO:0006281">
    <property type="term" value="P:DNA repair"/>
    <property type="evidence" value="ECO:0007669"/>
    <property type="project" value="InterPro"/>
</dbReference>
<dbReference type="AlphaFoldDB" id="A0A328Q680"/>
<dbReference type="GO" id="GO:0140097">
    <property type="term" value="F:catalytic activity, acting on DNA"/>
    <property type="evidence" value="ECO:0007669"/>
    <property type="project" value="UniProtKB-ARBA"/>
</dbReference>
<dbReference type="CDD" id="cd09897">
    <property type="entry name" value="H3TH_FEN1-XPG-like"/>
    <property type="match status" value="1"/>
</dbReference>
<dbReference type="CDD" id="cd12089">
    <property type="entry name" value="Hef_ID"/>
    <property type="match status" value="1"/>
</dbReference>